<name>A0A8J5GR33_ZINOF</name>
<reference evidence="1 2" key="1">
    <citation type="submission" date="2020-08" db="EMBL/GenBank/DDBJ databases">
        <title>Plant Genome Project.</title>
        <authorList>
            <person name="Zhang R.-G."/>
        </authorList>
    </citation>
    <scope>NUCLEOTIDE SEQUENCE [LARGE SCALE GENOMIC DNA]</scope>
    <source>
        <tissue evidence="1">Rhizome</tissue>
    </source>
</reference>
<evidence type="ECO:0000313" key="1">
    <source>
        <dbReference type="EMBL" id="KAG6508335.1"/>
    </source>
</evidence>
<comment type="caution">
    <text evidence="1">The sequence shown here is derived from an EMBL/GenBank/DDBJ whole genome shotgun (WGS) entry which is preliminary data.</text>
</comment>
<gene>
    <name evidence="1" type="ORF">ZIOFF_033709</name>
</gene>
<accession>A0A8J5GR33</accession>
<dbReference type="EMBL" id="JACMSC010000009">
    <property type="protein sequence ID" value="KAG6508335.1"/>
    <property type="molecule type" value="Genomic_DNA"/>
</dbReference>
<sequence length="166" mass="18364">MAMVDHMRMQIMNIMYRRHESTLTMVKELSPRKEKAIAIVWFLGVGRRFPSSSGRASTRDADPLPTADFPSSSGHCFALLSLVAGHRVVPLCCALDFLVLPDSKPDSGEIQSVALEPLGLRQVLIFGYFDLGISYQRLRENDWHYCSSDDPASAVTPSGRIPPAVT</sequence>
<proteinExistence type="predicted"/>
<dbReference type="Proteomes" id="UP000734854">
    <property type="component" value="Unassembled WGS sequence"/>
</dbReference>
<organism evidence="1 2">
    <name type="scientific">Zingiber officinale</name>
    <name type="common">Ginger</name>
    <name type="synonym">Amomum zingiber</name>
    <dbReference type="NCBI Taxonomy" id="94328"/>
    <lineage>
        <taxon>Eukaryota</taxon>
        <taxon>Viridiplantae</taxon>
        <taxon>Streptophyta</taxon>
        <taxon>Embryophyta</taxon>
        <taxon>Tracheophyta</taxon>
        <taxon>Spermatophyta</taxon>
        <taxon>Magnoliopsida</taxon>
        <taxon>Liliopsida</taxon>
        <taxon>Zingiberales</taxon>
        <taxon>Zingiberaceae</taxon>
        <taxon>Zingiber</taxon>
    </lineage>
</organism>
<evidence type="ECO:0000313" key="2">
    <source>
        <dbReference type="Proteomes" id="UP000734854"/>
    </source>
</evidence>
<protein>
    <submittedName>
        <fullName evidence="1">Uncharacterized protein</fullName>
    </submittedName>
</protein>
<dbReference type="AlphaFoldDB" id="A0A8J5GR33"/>
<keyword evidence="2" id="KW-1185">Reference proteome</keyword>